<keyword evidence="1" id="KW-0436">Ligase</keyword>
<dbReference type="EC" id="6.3.3.3" evidence="1"/>
<proteinExistence type="predicted"/>
<accession>A0AC61NMZ2</accession>
<keyword evidence="2" id="KW-1185">Reference proteome</keyword>
<organism evidence="1 2">
    <name type="scientific">Halosquirtibacter laminarini</name>
    <dbReference type="NCBI Taxonomy" id="3374600"/>
    <lineage>
        <taxon>Bacteria</taxon>
        <taxon>Pseudomonadati</taxon>
        <taxon>Bacteroidota</taxon>
        <taxon>Bacteroidia</taxon>
        <taxon>Marinilabiliales</taxon>
        <taxon>Prolixibacteraceae</taxon>
        <taxon>Halosquirtibacter</taxon>
    </lineage>
</organism>
<dbReference type="Proteomes" id="UP000826212">
    <property type="component" value="Chromosome"/>
</dbReference>
<gene>
    <name evidence="1" type="primary">bioD</name>
    <name evidence="1" type="ORF">K4L44_14260</name>
</gene>
<name>A0AC61NMZ2_9BACT</name>
<dbReference type="EMBL" id="CP081303">
    <property type="protein sequence ID" value="QZE13715.1"/>
    <property type="molecule type" value="Genomic_DNA"/>
</dbReference>
<protein>
    <submittedName>
        <fullName evidence="1">Dethiobiotin synthase</fullName>
        <ecNumber evidence="1">6.3.3.3</ecNumber>
    </submittedName>
</protein>
<evidence type="ECO:0000313" key="1">
    <source>
        <dbReference type="EMBL" id="QZE13715.1"/>
    </source>
</evidence>
<evidence type="ECO:0000313" key="2">
    <source>
        <dbReference type="Proteomes" id="UP000826212"/>
    </source>
</evidence>
<sequence length="229" mass="25493">MGKTFFISGIDTDCGKTIATGILAKSIAANGTSIITQKFVQTGCTDFSEDITKHREVMGIDPTIEDLNHTTAPIIFSTPVSPHLASEIDKRELDIKKVYASMNDLEEKYEYNLLEGAGGLMVPITRSYNTLDFIKDSGIPLILVSSSKLGSINHTLISLELIKHYQINLKGVLYNHLPDTHDLMIRDSARVIKTYLKDNFPESHFIEIPDISKDKDFTIPIPVVKLLID</sequence>
<reference evidence="1" key="1">
    <citation type="submission" date="2021-08" db="EMBL/GenBank/DDBJ databases">
        <title>Novel anaerobic bacterium isolated from sea squirt in East Sea, Republic of Korea.</title>
        <authorList>
            <person name="Nguyen T.H."/>
            <person name="Li Z."/>
            <person name="Lee Y.-J."/>
            <person name="Ko J."/>
            <person name="Kim S.-G."/>
        </authorList>
    </citation>
    <scope>NUCLEOTIDE SEQUENCE</scope>
    <source>
        <strain evidence="1">KCTC 25031</strain>
    </source>
</reference>